<keyword evidence="3" id="KW-1185">Reference proteome</keyword>
<accession>A0ABT1SEF0</accession>
<protein>
    <submittedName>
        <fullName evidence="2">Uncharacterized protein</fullName>
    </submittedName>
</protein>
<keyword evidence="1" id="KW-0812">Transmembrane</keyword>
<feature type="transmembrane region" description="Helical" evidence="1">
    <location>
        <begin position="14"/>
        <end position="35"/>
    </location>
</feature>
<name>A0ABT1SEF0_9FIRM</name>
<comment type="caution">
    <text evidence="2">The sequence shown here is derived from an EMBL/GenBank/DDBJ whole genome shotgun (WGS) entry which is preliminary data.</text>
</comment>
<evidence type="ECO:0000256" key="1">
    <source>
        <dbReference type="SAM" id="Phobius"/>
    </source>
</evidence>
<keyword evidence="1" id="KW-1133">Transmembrane helix</keyword>
<organism evidence="2 3">
    <name type="scientific">Tissierella carlieri</name>
    <dbReference type="NCBI Taxonomy" id="689904"/>
    <lineage>
        <taxon>Bacteria</taxon>
        <taxon>Bacillati</taxon>
        <taxon>Bacillota</taxon>
        <taxon>Tissierellia</taxon>
        <taxon>Tissierellales</taxon>
        <taxon>Tissierellaceae</taxon>
        <taxon>Tissierella</taxon>
    </lineage>
</organism>
<keyword evidence="1" id="KW-0472">Membrane</keyword>
<sequence>MKNIFRKINNEKGFGQFLAFLFFMIPTVLILLLIASQGEYWSRNPALDNVNKQFIATVCKRGEDNIEETISTYINNLESVLGENNYKVVVKGKINGVSFYDESLDFLKNKKLGRNRNRQDVIGAYVESKKNAFISNIVNFSVGWFSYTGDDSDIKYRSFYEGEVEPWLDE</sequence>
<dbReference type="EMBL" id="JANGAC010000016">
    <property type="protein sequence ID" value="MCQ4924864.1"/>
    <property type="molecule type" value="Genomic_DNA"/>
</dbReference>
<dbReference type="RefSeq" id="WP_256312454.1">
    <property type="nucleotide sequence ID" value="NZ_JANGAC010000016.1"/>
</dbReference>
<dbReference type="Proteomes" id="UP001524478">
    <property type="component" value="Unassembled WGS sequence"/>
</dbReference>
<gene>
    <name evidence="2" type="ORF">NE686_17310</name>
</gene>
<evidence type="ECO:0000313" key="3">
    <source>
        <dbReference type="Proteomes" id="UP001524478"/>
    </source>
</evidence>
<proteinExistence type="predicted"/>
<reference evidence="2 3" key="1">
    <citation type="submission" date="2022-06" db="EMBL/GenBank/DDBJ databases">
        <title>Isolation of gut microbiota from human fecal samples.</title>
        <authorList>
            <person name="Pamer E.G."/>
            <person name="Barat B."/>
            <person name="Waligurski E."/>
            <person name="Medina S."/>
            <person name="Paddock L."/>
            <person name="Mostad J."/>
        </authorList>
    </citation>
    <scope>NUCLEOTIDE SEQUENCE [LARGE SCALE GENOMIC DNA]</scope>
    <source>
        <strain evidence="2 3">DFI.7.95</strain>
    </source>
</reference>
<evidence type="ECO:0000313" key="2">
    <source>
        <dbReference type="EMBL" id="MCQ4924864.1"/>
    </source>
</evidence>